<dbReference type="Proteomes" id="UP000578531">
    <property type="component" value="Unassembled WGS sequence"/>
</dbReference>
<evidence type="ECO:0000313" key="1">
    <source>
        <dbReference type="EMBL" id="KAF6233536.1"/>
    </source>
</evidence>
<protein>
    <submittedName>
        <fullName evidence="1">Uncharacterized protein</fullName>
    </submittedName>
</protein>
<dbReference type="RefSeq" id="XP_037162953.1">
    <property type="nucleotide sequence ID" value="XM_037310167.1"/>
</dbReference>
<proteinExistence type="predicted"/>
<organism evidence="1 2">
    <name type="scientific">Letharia columbiana</name>
    <dbReference type="NCBI Taxonomy" id="112416"/>
    <lineage>
        <taxon>Eukaryota</taxon>
        <taxon>Fungi</taxon>
        <taxon>Dikarya</taxon>
        <taxon>Ascomycota</taxon>
        <taxon>Pezizomycotina</taxon>
        <taxon>Lecanoromycetes</taxon>
        <taxon>OSLEUM clade</taxon>
        <taxon>Lecanoromycetidae</taxon>
        <taxon>Lecanorales</taxon>
        <taxon>Lecanorineae</taxon>
        <taxon>Parmeliaceae</taxon>
        <taxon>Letharia</taxon>
    </lineage>
</organism>
<dbReference type="GeneID" id="59289923"/>
<accession>A0A8H6L2X4</accession>
<dbReference type="AlphaFoldDB" id="A0A8H6L2X4"/>
<keyword evidence="2" id="KW-1185">Reference proteome</keyword>
<dbReference type="EMBL" id="JACCJC010000036">
    <property type="protein sequence ID" value="KAF6233536.1"/>
    <property type="molecule type" value="Genomic_DNA"/>
</dbReference>
<reference evidence="1 2" key="1">
    <citation type="journal article" date="2020" name="Genomics">
        <title>Complete, high-quality genomes from long-read metagenomic sequencing of two wolf lichen thalli reveals enigmatic genome architecture.</title>
        <authorList>
            <person name="McKenzie S.K."/>
            <person name="Walston R.F."/>
            <person name="Allen J.L."/>
        </authorList>
    </citation>
    <scope>NUCLEOTIDE SEQUENCE [LARGE SCALE GENOMIC DNA]</scope>
    <source>
        <strain evidence="1">WasteWater2</strain>
    </source>
</reference>
<gene>
    <name evidence="1" type="ORF">HO173_008267</name>
</gene>
<sequence length="317" mass="35539">MTMTPTTSPNTPPNQDQDVGMDFESYIELLNSDTAVLNIMAKGQGALTLTQQRRQHTLYVFFHPNELLSTTGPQSSLPQANPRKRRCTQADNVMDQGWGDGAVLRIQELLPPEFLAAHLGNNPTGDAAIFLNNTDAVQLIKHQQQHSSSSSSSSEDAFEELVTSIYKSDSQAGKNRIRWLYLMLCVYDMIHRKFPGRTRVGSKMKELIRTEFKTHIAQATSHNETDEAELTDVLAKWFLSGQKLNLLCEAFGDGSLLILVELLKQDFVEVRMTKTGKMKETSFDHLTYLKLESLAESSGANMLGGNIRKTLLREYPI</sequence>
<evidence type="ECO:0000313" key="2">
    <source>
        <dbReference type="Proteomes" id="UP000578531"/>
    </source>
</evidence>
<comment type="caution">
    <text evidence="1">The sequence shown here is derived from an EMBL/GenBank/DDBJ whole genome shotgun (WGS) entry which is preliminary data.</text>
</comment>
<name>A0A8H6L2X4_9LECA</name>